<feature type="compositionally biased region" description="Gly residues" evidence="1">
    <location>
        <begin position="17"/>
        <end position="26"/>
    </location>
</feature>
<evidence type="ECO:0000313" key="2">
    <source>
        <dbReference type="EMBL" id="GJT18901.1"/>
    </source>
</evidence>
<dbReference type="EMBL" id="BQNB010013676">
    <property type="protein sequence ID" value="GJT18901.1"/>
    <property type="molecule type" value="Genomic_DNA"/>
</dbReference>
<reference evidence="2" key="2">
    <citation type="submission" date="2022-01" db="EMBL/GenBank/DDBJ databases">
        <authorList>
            <person name="Yamashiro T."/>
            <person name="Shiraishi A."/>
            <person name="Satake H."/>
            <person name="Nakayama K."/>
        </authorList>
    </citation>
    <scope>NUCLEOTIDE SEQUENCE</scope>
</reference>
<evidence type="ECO:0000256" key="1">
    <source>
        <dbReference type="SAM" id="MobiDB-lite"/>
    </source>
</evidence>
<sequence>MSNSSSTDDSGRTDGNSNGGDSGESGGSSSSDEDDPRSEYSVSSCWKLLKDCPNKEHIKEAEEIYYGDFYQRLCQNRGRYRANAPGYYVKDENKMGYQEKKPDLEEIMSKCMEENARRSKNIIDLVISVKTSNEATLRNQEATIKAINTKLEQIAHVVRERVPGTLSRSIETNPQDQVKAFTTIEGTQTNPNVISSLCPFVSCFFVQVE</sequence>
<protein>
    <submittedName>
        <fullName evidence="2">Uncharacterized protein</fullName>
    </submittedName>
</protein>
<feature type="compositionally biased region" description="Low complexity" evidence="1">
    <location>
        <begin position="1"/>
        <end position="16"/>
    </location>
</feature>
<gene>
    <name evidence="2" type="ORF">Tco_0877607</name>
</gene>
<proteinExistence type="predicted"/>
<evidence type="ECO:0000313" key="3">
    <source>
        <dbReference type="Proteomes" id="UP001151760"/>
    </source>
</evidence>
<reference evidence="2" key="1">
    <citation type="journal article" date="2022" name="Int. J. Mol. Sci.">
        <title>Draft Genome of Tanacetum Coccineum: Genomic Comparison of Closely Related Tanacetum-Family Plants.</title>
        <authorList>
            <person name="Yamashiro T."/>
            <person name="Shiraishi A."/>
            <person name="Nakayama K."/>
            <person name="Satake H."/>
        </authorList>
    </citation>
    <scope>NUCLEOTIDE SEQUENCE</scope>
</reference>
<comment type="caution">
    <text evidence="2">The sequence shown here is derived from an EMBL/GenBank/DDBJ whole genome shotgun (WGS) entry which is preliminary data.</text>
</comment>
<keyword evidence="3" id="KW-1185">Reference proteome</keyword>
<name>A0ABQ5BYA0_9ASTR</name>
<organism evidence="2 3">
    <name type="scientific">Tanacetum coccineum</name>
    <dbReference type="NCBI Taxonomy" id="301880"/>
    <lineage>
        <taxon>Eukaryota</taxon>
        <taxon>Viridiplantae</taxon>
        <taxon>Streptophyta</taxon>
        <taxon>Embryophyta</taxon>
        <taxon>Tracheophyta</taxon>
        <taxon>Spermatophyta</taxon>
        <taxon>Magnoliopsida</taxon>
        <taxon>eudicotyledons</taxon>
        <taxon>Gunneridae</taxon>
        <taxon>Pentapetalae</taxon>
        <taxon>asterids</taxon>
        <taxon>campanulids</taxon>
        <taxon>Asterales</taxon>
        <taxon>Asteraceae</taxon>
        <taxon>Asteroideae</taxon>
        <taxon>Anthemideae</taxon>
        <taxon>Anthemidinae</taxon>
        <taxon>Tanacetum</taxon>
    </lineage>
</organism>
<dbReference type="Proteomes" id="UP001151760">
    <property type="component" value="Unassembled WGS sequence"/>
</dbReference>
<feature type="region of interest" description="Disordered" evidence="1">
    <location>
        <begin position="1"/>
        <end position="39"/>
    </location>
</feature>
<accession>A0ABQ5BYA0</accession>